<dbReference type="InterPro" id="IPR002182">
    <property type="entry name" value="NB-ARC"/>
</dbReference>
<dbReference type="CDD" id="cd07216">
    <property type="entry name" value="Pat17_PNPLA8_PNPLA9_like3"/>
    <property type="match status" value="1"/>
</dbReference>
<feature type="region of interest" description="Disordered" evidence="5">
    <location>
        <begin position="1316"/>
        <end position="1335"/>
    </location>
</feature>
<feature type="region of interest" description="Disordered" evidence="5">
    <location>
        <begin position="933"/>
        <end position="955"/>
    </location>
</feature>
<accession>A0AAN6RYD0</accession>
<feature type="region of interest" description="Disordered" evidence="5">
    <location>
        <begin position="1271"/>
        <end position="1307"/>
    </location>
</feature>
<dbReference type="Gene3D" id="1.25.40.10">
    <property type="entry name" value="Tetratricopeptide repeat domain"/>
    <property type="match status" value="1"/>
</dbReference>
<protein>
    <recommendedName>
        <fullName evidence="6">PNPLA domain-containing protein</fullName>
    </recommendedName>
</protein>
<evidence type="ECO:0000256" key="1">
    <source>
        <dbReference type="ARBA" id="ARBA00022801"/>
    </source>
</evidence>
<keyword evidence="8" id="KW-1185">Reference proteome</keyword>
<dbReference type="GO" id="GO:0016020">
    <property type="term" value="C:membrane"/>
    <property type="evidence" value="ECO:0007669"/>
    <property type="project" value="TreeGrafter"/>
</dbReference>
<evidence type="ECO:0000259" key="6">
    <source>
        <dbReference type="PROSITE" id="PS51635"/>
    </source>
</evidence>
<dbReference type="GO" id="GO:0046486">
    <property type="term" value="P:glycerolipid metabolic process"/>
    <property type="evidence" value="ECO:0007669"/>
    <property type="project" value="UniProtKB-ARBA"/>
</dbReference>
<organism evidence="7 8">
    <name type="scientific">Staphylotrichum tortipilum</name>
    <dbReference type="NCBI Taxonomy" id="2831512"/>
    <lineage>
        <taxon>Eukaryota</taxon>
        <taxon>Fungi</taxon>
        <taxon>Dikarya</taxon>
        <taxon>Ascomycota</taxon>
        <taxon>Pezizomycotina</taxon>
        <taxon>Sordariomycetes</taxon>
        <taxon>Sordariomycetidae</taxon>
        <taxon>Sordariales</taxon>
        <taxon>Chaetomiaceae</taxon>
        <taxon>Staphylotrichum</taxon>
    </lineage>
</organism>
<evidence type="ECO:0000256" key="2">
    <source>
        <dbReference type="ARBA" id="ARBA00022963"/>
    </source>
</evidence>
<proteinExistence type="predicted"/>
<comment type="caution">
    <text evidence="7">The sequence shown here is derived from an EMBL/GenBank/DDBJ whole genome shotgun (WGS) entry which is preliminary data.</text>
</comment>
<dbReference type="InterPro" id="IPR016035">
    <property type="entry name" value="Acyl_Trfase/lysoPLipase"/>
</dbReference>
<dbReference type="EMBL" id="MU855316">
    <property type="protein sequence ID" value="KAK3906963.1"/>
    <property type="molecule type" value="Genomic_DNA"/>
</dbReference>
<evidence type="ECO:0000256" key="4">
    <source>
        <dbReference type="PROSITE-ProRule" id="PRU01161"/>
    </source>
</evidence>
<dbReference type="InterPro" id="IPR027417">
    <property type="entry name" value="P-loop_NTPase"/>
</dbReference>
<reference evidence="7" key="1">
    <citation type="journal article" date="2023" name="Mol. Phylogenet. Evol.">
        <title>Genome-scale phylogeny and comparative genomics of the fungal order Sordariales.</title>
        <authorList>
            <person name="Hensen N."/>
            <person name="Bonometti L."/>
            <person name="Westerberg I."/>
            <person name="Brannstrom I.O."/>
            <person name="Guillou S."/>
            <person name="Cros-Aarteil S."/>
            <person name="Calhoun S."/>
            <person name="Haridas S."/>
            <person name="Kuo A."/>
            <person name="Mondo S."/>
            <person name="Pangilinan J."/>
            <person name="Riley R."/>
            <person name="LaButti K."/>
            <person name="Andreopoulos B."/>
            <person name="Lipzen A."/>
            <person name="Chen C."/>
            <person name="Yan M."/>
            <person name="Daum C."/>
            <person name="Ng V."/>
            <person name="Clum A."/>
            <person name="Steindorff A."/>
            <person name="Ohm R.A."/>
            <person name="Martin F."/>
            <person name="Silar P."/>
            <person name="Natvig D.O."/>
            <person name="Lalanne C."/>
            <person name="Gautier V."/>
            <person name="Ament-Velasquez S.L."/>
            <person name="Kruys A."/>
            <person name="Hutchinson M.I."/>
            <person name="Powell A.J."/>
            <person name="Barry K."/>
            <person name="Miller A.N."/>
            <person name="Grigoriev I.V."/>
            <person name="Debuchy R."/>
            <person name="Gladieux P."/>
            <person name="Hiltunen Thoren M."/>
            <person name="Johannesson H."/>
        </authorList>
    </citation>
    <scope>NUCLEOTIDE SEQUENCE</scope>
    <source>
        <strain evidence="7">CBS 103.79</strain>
    </source>
</reference>
<feature type="short sequence motif" description="GXGXXG" evidence="4">
    <location>
        <begin position="20"/>
        <end position="25"/>
    </location>
</feature>
<feature type="region of interest" description="Disordered" evidence="5">
    <location>
        <begin position="884"/>
        <end position="906"/>
    </location>
</feature>
<dbReference type="PROSITE" id="PS51635">
    <property type="entry name" value="PNPLA"/>
    <property type="match status" value="1"/>
</dbReference>
<reference evidence="7" key="2">
    <citation type="submission" date="2023-05" db="EMBL/GenBank/DDBJ databases">
        <authorList>
            <consortium name="Lawrence Berkeley National Laboratory"/>
            <person name="Steindorff A."/>
            <person name="Hensen N."/>
            <person name="Bonometti L."/>
            <person name="Westerberg I."/>
            <person name="Brannstrom I.O."/>
            <person name="Guillou S."/>
            <person name="Cros-Aarteil S."/>
            <person name="Calhoun S."/>
            <person name="Haridas S."/>
            <person name="Kuo A."/>
            <person name="Mondo S."/>
            <person name="Pangilinan J."/>
            <person name="Riley R."/>
            <person name="Labutti K."/>
            <person name="Andreopoulos B."/>
            <person name="Lipzen A."/>
            <person name="Chen C."/>
            <person name="Yanf M."/>
            <person name="Daum C."/>
            <person name="Ng V."/>
            <person name="Clum A."/>
            <person name="Ohm R."/>
            <person name="Martin F."/>
            <person name="Silar P."/>
            <person name="Natvig D."/>
            <person name="Lalanne C."/>
            <person name="Gautier V."/>
            <person name="Ament-Velasquez S.L."/>
            <person name="Kruys A."/>
            <person name="Hutchinson M.I."/>
            <person name="Powell A.J."/>
            <person name="Barry K."/>
            <person name="Miller A.N."/>
            <person name="Grigoriev I.V."/>
            <person name="Debuchy R."/>
            <person name="Gladieux P."/>
            <person name="Thoren M.H."/>
            <person name="Johannesson H."/>
        </authorList>
    </citation>
    <scope>NUCLEOTIDE SEQUENCE</scope>
    <source>
        <strain evidence="7">CBS 103.79</strain>
    </source>
</reference>
<dbReference type="SUPFAM" id="SSF52540">
    <property type="entry name" value="P-loop containing nucleoside triphosphate hydrolases"/>
    <property type="match status" value="1"/>
</dbReference>
<dbReference type="SUPFAM" id="SSF48452">
    <property type="entry name" value="TPR-like"/>
    <property type="match status" value="1"/>
</dbReference>
<dbReference type="Proteomes" id="UP001303889">
    <property type="component" value="Unassembled WGS sequence"/>
</dbReference>
<dbReference type="Gene3D" id="3.40.50.300">
    <property type="entry name" value="P-loop containing nucleotide triphosphate hydrolases"/>
    <property type="match status" value="1"/>
</dbReference>
<dbReference type="GO" id="GO:0016042">
    <property type="term" value="P:lipid catabolic process"/>
    <property type="evidence" value="ECO:0007669"/>
    <property type="project" value="UniProtKB-KW"/>
</dbReference>
<dbReference type="InterPro" id="IPR002641">
    <property type="entry name" value="PNPLA_dom"/>
</dbReference>
<feature type="domain" description="PNPLA" evidence="6">
    <location>
        <begin position="16"/>
        <end position="218"/>
    </location>
</feature>
<keyword evidence="1" id="KW-0378">Hydrolase</keyword>
<sequence>MSTTKPKDGEEAVNLLSLDGGGVRGSSSLVILDAIMTRIKDDNRLAEVPKPCDYFHMIAGTNAGGLIAIMLGRLRMSTREALEAYDTCAARIFSSRNKKKWSFSERFCATALQEAVEGIVKERGLGESMRDLENHSKGKVIVCVMPADNIGAPRMVRSFEGDTGVDDDWDEGIMIWEAARATTAASSFFKPQKLGKEETARSYIDAAIGVNNPVDYLLKEAVDEFGSGRRLGSVISIGTGTREMKLGRALTGLKNLVQAPGYYVGLIKTLESTATDGEEIHRHLQKRLEEFSGAYYRFNVPNAAEEVGLHHYKKMPKLKSQTTQYLSGKDVAPQVRQIARALETDRFDHGLTLGHICTESPSWILFAVGNTSPFFTGRKDVMERIDAFFSERNTEGKPRREFLLYGMGGVGKTEIALKASEVLKNRFEYVFFVDGSMPSTISYSYAEICRKNNLGSGNTEALQNFAIRWMEGLRQEWLLIFDDCNMSDRWRHLPGRGRGNVIYTTRSTTLNDSLPADCILEISPLSEADSVDLLLRASNTQSGSLDKADTHLAMKLVKELGCLPLAIETAAAAIRNGISLDKYLSGLRDRKVGILRQLQVRGRNIENPTVHAVLELSHTAILALRRRGGRQYEGRSATLALKLLNLLAFFHYKEFPLPILEKAARERHQRRESGLSSHPLGGILEPPDSDFDGMFTLNPDGVWVPWVPVALSVLESLSLIRWNRKSHCVSMHVLVHRWARHRLDEDIYLRYSLLAKVIFSDSIALTTKWTDKRFSQLLGPDAFLCINRRSKKFHGDNYEAVFQLKIGWVFALGKKFDEAEKLFLQCLSFWKERHEVHAPNVITVLKYLGRLYDDRGRLEDAERMYLEAAEGLKTRGEALNARLAAQEPSTEPTPPTKPTTPTTRPSQVLKITTRELWQLRSLPHKTFRAFLTSRRREDGATGESANAPETAAGQWTEYGDDPEDVLLEFQLVHAELARVFVKQNRWRLGMGRLKQVSQRLSEQLPEDSLERLRVETEAKVLADPGNLDYWNKRLDHWNSLDPKNRDPGEMGHWFNVHMELMSAFADCCLKNRMYRLAYGIYRGLFDEYVQALGCYDSKVLQTLRYMVICKVDGDECEFATVLALEKLYEARFYWSLELDDKTEQILRDAVAGAEACLGANHTITKRVRTRLTQTAATTALGGPSTGAFEQGSQDALTLASRFERHRERLKSLEADLGRHHFMYKRWSRYVGDGPPTTGEEHLERLLACFGPHRSTTKALQRGLETRARDLAEARKQDGKASSSEPKQRGSGSRQMPSPTTQDHGRRSWRREFREMEMAQPSDTDQETLPSTSVTALRPLREWSSLERLEIHSAMTHPHPMRDMPLIASDVCGL</sequence>
<gene>
    <name evidence="7" type="ORF">C8A05DRAFT_40294</name>
</gene>
<dbReference type="Pfam" id="PF01734">
    <property type="entry name" value="Patatin"/>
    <property type="match status" value="1"/>
</dbReference>
<evidence type="ECO:0000313" key="8">
    <source>
        <dbReference type="Proteomes" id="UP001303889"/>
    </source>
</evidence>
<dbReference type="Pfam" id="PF00931">
    <property type="entry name" value="NB-ARC"/>
    <property type="match status" value="1"/>
</dbReference>
<dbReference type="Gene3D" id="3.40.1090.10">
    <property type="entry name" value="Cytosolic phospholipase A2 catalytic domain"/>
    <property type="match status" value="1"/>
</dbReference>
<dbReference type="Pfam" id="PF13424">
    <property type="entry name" value="TPR_12"/>
    <property type="match status" value="1"/>
</dbReference>
<feature type="compositionally biased region" description="Polar residues" evidence="5">
    <location>
        <begin position="1320"/>
        <end position="1334"/>
    </location>
</feature>
<feature type="compositionally biased region" description="Polar residues" evidence="5">
    <location>
        <begin position="1279"/>
        <end position="1301"/>
    </location>
</feature>
<dbReference type="GO" id="GO:0047499">
    <property type="term" value="F:calcium-independent phospholipase A2 activity"/>
    <property type="evidence" value="ECO:0007669"/>
    <property type="project" value="TreeGrafter"/>
</dbReference>
<dbReference type="GO" id="GO:0043531">
    <property type="term" value="F:ADP binding"/>
    <property type="evidence" value="ECO:0007669"/>
    <property type="project" value="InterPro"/>
</dbReference>
<dbReference type="PANTHER" id="PTHR24185">
    <property type="entry name" value="CALCIUM-INDEPENDENT PHOSPHOLIPASE A2-GAMMA"/>
    <property type="match status" value="1"/>
</dbReference>
<name>A0AAN6RYD0_9PEZI</name>
<keyword evidence="3" id="KW-0443">Lipid metabolism</keyword>
<keyword evidence="2" id="KW-0442">Lipid degradation</keyword>
<dbReference type="InterPro" id="IPR011990">
    <property type="entry name" value="TPR-like_helical_dom_sf"/>
</dbReference>
<dbReference type="PANTHER" id="PTHR24185:SF1">
    <property type="entry name" value="CALCIUM-INDEPENDENT PHOSPHOLIPASE A2-GAMMA"/>
    <property type="match status" value="1"/>
</dbReference>
<evidence type="ECO:0000256" key="5">
    <source>
        <dbReference type="SAM" id="MobiDB-lite"/>
    </source>
</evidence>
<dbReference type="SUPFAM" id="SSF52151">
    <property type="entry name" value="FabD/lysophospholipase-like"/>
    <property type="match status" value="1"/>
</dbReference>
<comment type="caution">
    <text evidence="4">Lacks conserved residue(s) required for the propagation of feature annotation.</text>
</comment>
<evidence type="ECO:0000313" key="7">
    <source>
        <dbReference type="EMBL" id="KAK3906963.1"/>
    </source>
</evidence>
<dbReference type="GO" id="GO:0019369">
    <property type="term" value="P:arachidonate metabolic process"/>
    <property type="evidence" value="ECO:0007669"/>
    <property type="project" value="TreeGrafter"/>
</dbReference>
<evidence type="ECO:0000256" key="3">
    <source>
        <dbReference type="ARBA" id="ARBA00023098"/>
    </source>
</evidence>